<dbReference type="SUPFAM" id="SSF49785">
    <property type="entry name" value="Galactose-binding domain-like"/>
    <property type="match status" value="1"/>
</dbReference>
<protein>
    <recommendedName>
        <fullName evidence="1">NADH:ubiquinone oxidoreductase intermediate-associated protein 30 domain-containing protein</fullName>
    </recommendedName>
</protein>
<dbReference type="RefSeq" id="WP_150495688.1">
    <property type="nucleotide sequence ID" value="NZ_BMFA01000004.1"/>
</dbReference>
<reference evidence="2" key="1">
    <citation type="journal article" date="2014" name="Int. J. Syst. Evol. Microbiol.">
        <title>Complete genome sequence of Corynebacterium casei LMG S-19264T (=DSM 44701T), isolated from a smear-ripened cheese.</title>
        <authorList>
            <consortium name="US DOE Joint Genome Institute (JGI-PGF)"/>
            <person name="Walter F."/>
            <person name="Albersmeier A."/>
            <person name="Kalinowski J."/>
            <person name="Ruckert C."/>
        </authorList>
    </citation>
    <scope>NUCLEOTIDE SEQUENCE</scope>
    <source>
        <strain evidence="2">CGMCC 1.12426</strain>
    </source>
</reference>
<dbReference type="AlphaFoldDB" id="A0A916TGY0"/>
<dbReference type="InterPro" id="IPR008979">
    <property type="entry name" value="Galactose-bd-like_sf"/>
</dbReference>
<dbReference type="Pfam" id="PF08547">
    <property type="entry name" value="CIA30"/>
    <property type="match status" value="1"/>
</dbReference>
<sequence>MPDDDYVVDALDHQHPTASIGTPWELVEDGVMGGMSSGTLTRGIVRGRECWRLQGEVSLENNGGFLQTALDLVPGSGTFDACTWTGVEIDVLGNGEPYNCHLRTADVCRPWQSYRATFVADPDWKTVWLPFSAFEAHRIDAPLDRSRLRRLGIVAIGRAFTVDIAVADIRFRA</sequence>
<keyword evidence="3" id="KW-1185">Reference proteome</keyword>
<organism evidence="2 3">
    <name type="scientific">Roseibium aquae</name>
    <dbReference type="NCBI Taxonomy" id="1323746"/>
    <lineage>
        <taxon>Bacteria</taxon>
        <taxon>Pseudomonadati</taxon>
        <taxon>Pseudomonadota</taxon>
        <taxon>Alphaproteobacteria</taxon>
        <taxon>Hyphomicrobiales</taxon>
        <taxon>Stappiaceae</taxon>
        <taxon>Roseibium</taxon>
    </lineage>
</organism>
<dbReference type="InterPro" id="IPR013857">
    <property type="entry name" value="NADH-UbQ_OxRdtase-assoc_prot30"/>
</dbReference>
<evidence type="ECO:0000313" key="2">
    <source>
        <dbReference type="EMBL" id="GGB44677.1"/>
    </source>
</evidence>
<accession>A0A916TGY0</accession>
<reference evidence="2" key="2">
    <citation type="submission" date="2020-09" db="EMBL/GenBank/DDBJ databases">
        <authorList>
            <person name="Sun Q."/>
            <person name="Zhou Y."/>
        </authorList>
    </citation>
    <scope>NUCLEOTIDE SEQUENCE</scope>
    <source>
        <strain evidence="2">CGMCC 1.12426</strain>
    </source>
</reference>
<gene>
    <name evidence="2" type="ORF">GCM10011316_15880</name>
</gene>
<dbReference type="EMBL" id="BMFA01000004">
    <property type="protein sequence ID" value="GGB44677.1"/>
    <property type="molecule type" value="Genomic_DNA"/>
</dbReference>
<dbReference type="Proteomes" id="UP000605148">
    <property type="component" value="Unassembled WGS sequence"/>
</dbReference>
<feature type="domain" description="NADH:ubiquinone oxidoreductase intermediate-associated protein 30" evidence="1">
    <location>
        <begin position="23"/>
        <end position="158"/>
    </location>
</feature>
<name>A0A916TGY0_9HYPH</name>
<evidence type="ECO:0000259" key="1">
    <source>
        <dbReference type="Pfam" id="PF08547"/>
    </source>
</evidence>
<proteinExistence type="predicted"/>
<evidence type="ECO:0000313" key="3">
    <source>
        <dbReference type="Proteomes" id="UP000605148"/>
    </source>
</evidence>
<comment type="caution">
    <text evidence="2">The sequence shown here is derived from an EMBL/GenBank/DDBJ whole genome shotgun (WGS) entry which is preliminary data.</text>
</comment>
<dbReference type="OrthoDB" id="442188at2"/>